<dbReference type="EMBL" id="CAJOBA010025587">
    <property type="protein sequence ID" value="CAF3931611.1"/>
    <property type="molecule type" value="Genomic_DNA"/>
</dbReference>
<comment type="caution">
    <text evidence="3">The sequence shown here is derived from an EMBL/GenBank/DDBJ whole genome shotgun (WGS) entry which is preliminary data.</text>
</comment>
<gene>
    <name evidence="3" type="ORF">GPM918_LOCUS29614</name>
    <name evidence="2" type="ORF">OVA965_LOCUS21032</name>
    <name evidence="5" type="ORF">SRO942_LOCUS30202</name>
    <name evidence="4" type="ORF">TMI583_LOCUS21587</name>
</gene>
<dbReference type="Proteomes" id="UP000663829">
    <property type="component" value="Unassembled WGS sequence"/>
</dbReference>
<organism evidence="3 6">
    <name type="scientific">Didymodactylos carnosus</name>
    <dbReference type="NCBI Taxonomy" id="1234261"/>
    <lineage>
        <taxon>Eukaryota</taxon>
        <taxon>Metazoa</taxon>
        <taxon>Spiralia</taxon>
        <taxon>Gnathifera</taxon>
        <taxon>Rotifera</taxon>
        <taxon>Eurotatoria</taxon>
        <taxon>Bdelloidea</taxon>
        <taxon>Philodinida</taxon>
        <taxon>Philodinidae</taxon>
        <taxon>Didymodactylos</taxon>
    </lineage>
</organism>
<dbReference type="Gene3D" id="1.25.40.180">
    <property type="match status" value="1"/>
</dbReference>
<dbReference type="AlphaFoldDB" id="A0A815FDK9"/>
<dbReference type="InterPro" id="IPR016024">
    <property type="entry name" value="ARM-type_fold"/>
</dbReference>
<name>A0A815FDK9_9BILA</name>
<keyword evidence="6" id="KW-1185">Reference proteome</keyword>
<evidence type="ECO:0000313" key="4">
    <source>
        <dbReference type="EMBL" id="CAF3931611.1"/>
    </source>
</evidence>
<feature type="coiled-coil region" evidence="1">
    <location>
        <begin position="138"/>
        <end position="165"/>
    </location>
</feature>
<reference evidence="3" key="1">
    <citation type="submission" date="2021-02" db="EMBL/GenBank/DDBJ databases">
        <authorList>
            <person name="Nowell W R."/>
        </authorList>
    </citation>
    <scope>NUCLEOTIDE SEQUENCE</scope>
</reference>
<proteinExistence type="predicted"/>
<dbReference type="Proteomes" id="UP000681722">
    <property type="component" value="Unassembled WGS sequence"/>
</dbReference>
<dbReference type="EMBL" id="CAJNOK010011392">
    <property type="protein sequence ID" value="CAF1139038.1"/>
    <property type="molecule type" value="Genomic_DNA"/>
</dbReference>
<sequence>MSAVNLCQELNCRNVQNAICLHCTKRLCINHIKQHAEHLLDEANSLCDQLNELTEYIAVRSTDTGKAAVLEQLHNWRITMIDEVEKLYMEKLQYVEQHDTLLCDKLNQFHQSLDQRLAHIRIPLEHLHAKQTTNQDELNHIRQNISRLEAEIDALQWQIDVSTNRIDLNRTMFVTSKQSTKMMTNIQSMASSVNSNQIHNSPIPPSQNNPRHSSIYNNTSCFAKTNAGYAPNQVPLIAHNSTTPPSEKLVFPTEPFLPNPPKNIVSITTAKSDKSPPVIQSKQSAADTASKTINTSSEILTSSNCTVQKPLLKELEHQMPLLRKVLSANIENEFQALYGIQLFCTTSVKLTVSRTTFTRWLDRLNTVDLLFQTFYDYGCIRREVFVQWRDCPNGDELHGHDSVAKNTTNFFHKLAMPASNYASAMEEVLVHEEVVYEEGRSTGMEEVD</sequence>
<evidence type="ECO:0000313" key="2">
    <source>
        <dbReference type="EMBL" id="CAF1139038.1"/>
    </source>
</evidence>
<protein>
    <submittedName>
        <fullName evidence="3">Uncharacterized protein</fullName>
    </submittedName>
</protein>
<dbReference type="EMBL" id="CAJNOQ010013553">
    <property type="protein sequence ID" value="CAF1324003.1"/>
    <property type="molecule type" value="Genomic_DNA"/>
</dbReference>
<evidence type="ECO:0000313" key="5">
    <source>
        <dbReference type="EMBL" id="CAF4172286.1"/>
    </source>
</evidence>
<accession>A0A815FDK9</accession>
<evidence type="ECO:0000313" key="3">
    <source>
        <dbReference type="EMBL" id="CAF1324003.1"/>
    </source>
</evidence>
<dbReference type="SUPFAM" id="SSF48371">
    <property type="entry name" value="ARM repeat"/>
    <property type="match status" value="1"/>
</dbReference>
<evidence type="ECO:0000256" key="1">
    <source>
        <dbReference type="SAM" id="Coils"/>
    </source>
</evidence>
<dbReference type="OrthoDB" id="10057571at2759"/>
<dbReference type="Proteomes" id="UP000677228">
    <property type="component" value="Unassembled WGS sequence"/>
</dbReference>
<keyword evidence="1" id="KW-0175">Coiled coil</keyword>
<dbReference type="Proteomes" id="UP000682733">
    <property type="component" value="Unassembled WGS sequence"/>
</dbReference>
<evidence type="ECO:0000313" key="6">
    <source>
        <dbReference type="Proteomes" id="UP000663829"/>
    </source>
</evidence>
<dbReference type="EMBL" id="CAJOBC010049325">
    <property type="protein sequence ID" value="CAF4172286.1"/>
    <property type="molecule type" value="Genomic_DNA"/>
</dbReference>